<gene>
    <name evidence="2" type="ORF">BWQ96_02584</name>
</gene>
<name>A0A2V3IZV1_9FLOR</name>
<dbReference type="AlphaFoldDB" id="A0A2V3IZV1"/>
<organism evidence="2 3">
    <name type="scientific">Gracilariopsis chorda</name>
    <dbReference type="NCBI Taxonomy" id="448386"/>
    <lineage>
        <taxon>Eukaryota</taxon>
        <taxon>Rhodophyta</taxon>
        <taxon>Florideophyceae</taxon>
        <taxon>Rhodymeniophycidae</taxon>
        <taxon>Gracilariales</taxon>
        <taxon>Gracilariaceae</taxon>
        <taxon>Gracilariopsis</taxon>
    </lineage>
</organism>
<protein>
    <submittedName>
        <fullName evidence="2">Uncharacterized protein</fullName>
    </submittedName>
</protein>
<comment type="caution">
    <text evidence="2">The sequence shown here is derived from an EMBL/GenBank/DDBJ whole genome shotgun (WGS) entry which is preliminary data.</text>
</comment>
<dbReference type="OrthoDB" id="10540915at2759"/>
<accession>A0A2V3IZV1</accession>
<evidence type="ECO:0000313" key="3">
    <source>
        <dbReference type="Proteomes" id="UP000247409"/>
    </source>
</evidence>
<sequence>MQVHSSSVPPAIAMSAKRPHANLSNAAQKPPLSDTEAKLTCANVRSLIASFRVVEDPLVASWLLANARHTFHHNAAIPSRAFDNSIAVNAQQRVNAQGFPKDTPSCCPDDAAQAGKDLLLVPVRVVGTKLLGYSFGGASENTSDRDVCPYGCPSNAFLPHYVGRFCFDVRYNDLLIVAHHIAARCTGVISIRGGTQRERSLYVIPPGQYDKTRLPQCVLSLTNGVETRVNSNPKYQFAVGAQGTGEWRWVIEALARLERMLKGRFTCANMRRDDMDGQSGEVMNRRTGTMEADFDVKDAVGMRVFREMATRAYYSYMSAVNRANTVMNLSAASSTSAPSGEASSSSDPTSDPNHPFFGFQQHG</sequence>
<evidence type="ECO:0000256" key="1">
    <source>
        <dbReference type="SAM" id="MobiDB-lite"/>
    </source>
</evidence>
<reference evidence="2 3" key="1">
    <citation type="journal article" date="2018" name="Mol. Biol. Evol.">
        <title>Analysis of the draft genome of the red seaweed Gracilariopsis chorda provides insights into genome size evolution in Rhodophyta.</title>
        <authorList>
            <person name="Lee J."/>
            <person name="Yang E.C."/>
            <person name="Graf L."/>
            <person name="Yang J.H."/>
            <person name="Qiu H."/>
            <person name="Zel Zion U."/>
            <person name="Chan C.X."/>
            <person name="Stephens T.G."/>
            <person name="Weber A.P.M."/>
            <person name="Boo G.H."/>
            <person name="Boo S.M."/>
            <person name="Kim K.M."/>
            <person name="Shin Y."/>
            <person name="Jung M."/>
            <person name="Lee S.J."/>
            <person name="Yim H.S."/>
            <person name="Lee J.H."/>
            <person name="Bhattacharya D."/>
            <person name="Yoon H.S."/>
        </authorList>
    </citation>
    <scope>NUCLEOTIDE SEQUENCE [LARGE SCALE GENOMIC DNA]</scope>
    <source>
        <strain evidence="2 3">SKKU-2015</strain>
        <tissue evidence="2">Whole body</tissue>
    </source>
</reference>
<keyword evidence="3" id="KW-1185">Reference proteome</keyword>
<evidence type="ECO:0000313" key="2">
    <source>
        <dbReference type="EMBL" id="PXF47605.1"/>
    </source>
</evidence>
<dbReference type="Proteomes" id="UP000247409">
    <property type="component" value="Unassembled WGS sequence"/>
</dbReference>
<proteinExistence type="predicted"/>
<dbReference type="EMBL" id="NBIV01000022">
    <property type="protein sequence ID" value="PXF47605.1"/>
    <property type="molecule type" value="Genomic_DNA"/>
</dbReference>
<feature type="region of interest" description="Disordered" evidence="1">
    <location>
        <begin position="333"/>
        <end position="363"/>
    </location>
</feature>
<feature type="compositionally biased region" description="Low complexity" evidence="1">
    <location>
        <begin position="333"/>
        <end position="351"/>
    </location>
</feature>